<dbReference type="Proteomes" id="UP001175000">
    <property type="component" value="Unassembled WGS sequence"/>
</dbReference>
<evidence type="ECO:0000313" key="1">
    <source>
        <dbReference type="EMBL" id="KAK0619540.1"/>
    </source>
</evidence>
<dbReference type="AlphaFoldDB" id="A0AA39WQ51"/>
<gene>
    <name evidence="1" type="ORF">B0T14DRAFT_585222</name>
</gene>
<organism evidence="1 2">
    <name type="scientific">Immersiella caudata</name>
    <dbReference type="NCBI Taxonomy" id="314043"/>
    <lineage>
        <taxon>Eukaryota</taxon>
        <taxon>Fungi</taxon>
        <taxon>Dikarya</taxon>
        <taxon>Ascomycota</taxon>
        <taxon>Pezizomycotina</taxon>
        <taxon>Sordariomycetes</taxon>
        <taxon>Sordariomycetidae</taxon>
        <taxon>Sordariales</taxon>
        <taxon>Lasiosphaeriaceae</taxon>
        <taxon>Immersiella</taxon>
    </lineage>
</organism>
<proteinExistence type="predicted"/>
<sequence length="140" mass="15300">MTQVHKPDFINTTCTGPDAIPDPANVHWHSVIPQNINFAFLPAGGGNASSPWINRCCSKHISVIDNCYMWCEMPGATNKGADEKEQVASTFRNCLRINGRNISESNIIAYHFGGDATRVVGAKGSLVWLVIGWSLMGIRL</sequence>
<evidence type="ECO:0000313" key="2">
    <source>
        <dbReference type="Proteomes" id="UP001175000"/>
    </source>
</evidence>
<name>A0AA39WQ51_9PEZI</name>
<dbReference type="EMBL" id="JAULSU010000004">
    <property type="protein sequence ID" value="KAK0619540.1"/>
    <property type="molecule type" value="Genomic_DNA"/>
</dbReference>
<protein>
    <submittedName>
        <fullName evidence="1">Uncharacterized protein</fullName>
    </submittedName>
</protein>
<keyword evidence="2" id="KW-1185">Reference proteome</keyword>
<accession>A0AA39WQ51</accession>
<comment type="caution">
    <text evidence="1">The sequence shown here is derived from an EMBL/GenBank/DDBJ whole genome shotgun (WGS) entry which is preliminary data.</text>
</comment>
<reference evidence="1" key="1">
    <citation type="submission" date="2023-06" db="EMBL/GenBank/DDBJ databases">
        <title>Genome-scale phylogeny and comparative genomics of the fungal order Sordariales.</title>
        <authorList>
            <consortium name="Lawrence Berkeley National Laboratory"/>
            <person name="Hensen N."/>
            <person name="Bonometti L."/>
            <person name="Westerberg I."/>
            <person name="Brannstrom I.O."/>
            <person name="Guillou S."/>
            <person name="Cros-Aarteil S."/>
            <person name="Calhoun S."/>
            <person name="Haridas S."/>
            <person name="Kuo A."/>
            <person name="Mondo S."/>
            <person name="Pangilinan J."/>
            <person name="Riley R."/>
            <person name="Labutti K."/>
            <person name="Andreopoulos B."/>
            <person name="Lipzen A."/>
            <person name="Chen C."/>
            <person name="Yanf M."/>
            <person name="Daum C."/>
            <person name="Ng V."/>
            <person name="Clum A."/>
            <person name="Steindorff A."/>
            <person name="Ohm R."/>
            <person name="Martin F."/>
            <person name="Silar P."/>
            <person name="Natvig D."/>
            <person name="Lalanne C."/>
            <person name="Gautier V."/>
            <person name="Ament-Velasquez S.L."/>
            <person name="Kruys A."/>
            <person name="Hutchinson M.I."/>
            <person name="Powell A.J."/>
            <person name="Barry K."/>
            <person name="Miller A.N."/>
            <person name="Grigoriev I.V."/>
            <person name="Debuchy R."/>
            <person name="Gladieux P."/>
            <person name="Thoren M.H."/>
            <person name="Johannesson H."/>
        </authorList>
    </citation>
    <scope>NUCLEOTIDE SEQUENCE</scope>
    <source>
        <strain evidence="1">CBS 606.72</strain>
    </source>
</reference>